<evidence type="ECO:0000259" key="3">
    <source>
        <dbReference type="Pfam" id="PF11887"/>
    </source>
</evidence>
<organism evidence="4 5">
    <name type="scientific">Actinocorallia herbida</name>
    <dbReference type="NCBI Taxonomy" id="58109"/>
    <lineage>
        <taxon>Bacteria</taxon>
        <taxon>Bacillati</taxon>
        <taxon>Actinomycetota</taxon>
        <taxon>Actinomycetes</taxon>
        <taxon>Streptosporangiales</taxon>
        <taxon>Thermomonosporaceae</taxon>
        <taxon>Actinocorallia</taxon>
    </lineage>
</organism>
<dbReference type="AlphaFoldDB" id="A0A3N1D3X0"/>
<dbReference type="PANTHER" id="PTHR33371:SF18">
    <property type="entry name" value="MCE-FAMILY PROTEIN MCE3C"/>
    <property type="match status" value="1"/>
</dbReference>
<dbReference type="EMBL" id="RJKE01000001">
    <property type="protein sequence ID" value="ROO88234.1"/>
    <property type="molecule type" value="Genomic_DNA"/>
</dbReference>
<keyword evidence="1" id="KW-0812">Transmembrane</keyword>
<evidence type="ECO:0000313" key="4">
    <source>
        <dbReference type="EMBL" id="ROO88234.1"/>
    </source>
</evidence>
<evidence type="ECO:0000256" key="1">
    <source>
        <dbReference type="SAM" id="Phobius"/>
    </source>
</evidence>
<dbReference type="NCBIfam" id="TIGR00996">
    <property type="entry name" value="Mtu_fam_mce"/>
    <property type="match status" value="1"/>
</dbReference>
<evidence type="ECO:0000313" key="5">
    <source>
        <dbReference type="Proteomes" id="UP000272400"/>
    </source>
</evidence>
<keyword evidence="1" id="KW-0472">Membrane</keyword>
<dbReference type="Proteomes" id="UP000272400">
    <property type="component" value="Unassembled WGS sequence"/>
</dbReference>
<dbReference type="InterPro" id="IPR024516">
    <property type="entry name" value="Mce_C"/>
</dbReference>
<feature type="transmembrane region" description="Helical" evidence="1">
    <location>
        <begin position="12"/>
        <end position="38"/>
    </location>
</feature>
<gene>
    <name evidence="4" type="ORF">EDD29_5897</name>
</gene>
<dbReference type="RefSeq" id="WP_123667498.1">
    <property type="nucleotide sequence ID" value="NZ_RJKE01000001.1"/>
</dbReference>
<dbReference type="OrthoDB" id="5241191at2"/>
<dbReference type="Pfam" id="PF02470">
    <property type="entry name" value="MlaD"/>
    <property type="match status" value="1"/>
</dbReference>
<dbReference type="InterPro" id="IPR052336">
    <property type="entry name" value="MlaD_Phospholipid_Transporter"/>
</dbReference>
<keyword evidence="1" id="KW-1133">Transmembrane helix</keyword>
<feature type="domain" description="Mce/MlaD" evidence="2">
    <location>
        <begin position="42"/>
        <end position="116"/>
    </location>
</feature>
<dbReference type="InterPro" id="IPR003399">
    <property type="entry name" value="Mce/MlaD"/>
</dbReference>
<name>A0A3N1D3X0_9ACTN</name>
<accession>A0A3N1D3X0</accession>
<feature type="domain" description="Mammalian cell entry C-terminal" evidence="3">
    <location>
        <begin position="135"/>
        <end position="298"/>
    </location>
</feature>
<proteinExistence type="predicted"/>
<protein>
    <submittedName>
        <fullName evidence="4">Phospholipid/cholesterol/gamma-HCH transport system substrate-binding protein</fullName>
    </submittedName>
</protein>
<comment type="caution">
    <text evidence="4">The sequence shown here is derived from an EMBL/GenBank/DDBJ whole genome shotgun (WGS) entry which is preliminary data.</text>
</comment>
<reference evidence="4 5" key="1">
    <citation type="submission" date="2018-11" db="EMBL/GenBank/DDBJ databases">
        <title>Sequencing the genomes of 1000 actinobacteria strains.</title>
        <authorList>
            <person name="Klenk H.-P."/>
        </authorList>
    </citation>
    <scope>NUCLEOTIDE SEQUENCE [LARGE SCALE GENOMIC DNA]</scope>
    <source>
        <strain evidence="4 5">DSM 44254</strain>
    </source>
</reference>
<dbReference type="GO" id="GO:0005576">
    <property type="term" value="C:extracellular region"/>
    <property type="evidence" value="ECO:0007669"/>
    <property type="project" value="TreeGrafter"/>
</dbReference>
<evidence type="ECO:0000259" key="2">
    <source>
        <dbReference type="Pfam" id="PF02470"/>
    </source>
</evidence>
<keyword evidence="5" id="KW-1185">Reference proteome</keyword>
<dbReference type="PANTHER" id="PTHR33371">
    <property type="entry name" value="INTERMEMBRANE PHOSPHOLIPID TRANSPORT SYSTEM BINDING PROTEIN MLAD-RELATED"/>
    <property type="match status" value="1"/>
</dbReference>
<sequence>MALKSFRDRSPITVGLVSLLAVGTAIAVTFAVGTMGLLKKQYSMSGIFADTGGLRDGNNVLVAGVLVGEITGVEPDFRAGHVLVTWKVDSGVDLGPETRAEIRMTNILGGRYLRLTGPVSDFGPYLEDKDEDARRIPIERTQIPTTVNDVLQVGTETLKELDAETFGKVLDEIGGLPKKTRTELADALGNLADIAEELEGDDVKIGELLDNSQQIIGTVREKEHTLSNLVDNVMTLISTLRQRRTQLTLLLGSGSDTVKSLDTLIEGQQKDLISVIGDLNKTTGAIDPRMKDLNTALAWAGPALTAFSNSGNTGNWVDTIFTQIGQLSPGDLAKFNAKMKEARK</sequence>
<dbReference type="InterPro" id="IPR005693">
    <property type="entry name" value="Mce"/>
</dbReference>
<dbReference type="Pfam" id="PF11887">
    <property type="entry name" value="Mce4_CUP1"/>
    <property type="match status" value="1"/>
</dbReference>